<evidence type="ECO:0000313" key="2">
    <source>
        <dbReference type="RefSeq" id="XP_038986651.1"/>
    </source>
</evidence>
<organism evidence="1 2">
    <name type="scientific">Phoenix dactylifera</name>
    <name type="common">Date palm</name>
    <dbReference type="NCBI Taxonomy" id="42345"/>
    <lineage>
        <taxon>Eukaryota</taxon>
        <taxon>Viridiplantae</taxon>
        <taxon>Streptophyta</taxon>
        <taxon>Embryophyta</taxon>
        <taxon>Tracheophyta</taxon>
        <taxon>Spermatophyta</taxon>
        <taxon>Magnoliopsida</taxon>
        <taxon>Liliopsida</taxon>
        <taxon>Arecaceae</taxon>
        <taxon>Coryphoideae</taxon>
        <taxon>Phoeniceae</taxon>
        <taxon>Phoenix</taxon>
    </lineage>
</organism>
<dbReference type="RefSeq" id="XP_038986651.1">
    <property type="nucleotide sequence ID" value="XM_039130723.1"/>
</dbReference>
<accession>A0A8B9AIV4</accession>
<dbReference type="PANTHER" id="PTHR12642">
    <property type="entry name" value="RIBOSOME BIOGENESIS PROTEIN NSA2 HOMOLOG"/>
    <property type="match status" value="1"/>
</dbReference>
<keyword evidence="1" id="KW-1185">Reference proteome</keyword>
<dbReference type="InterPro" id="IPR039411">
    <property type="entry name" value="NSA2_fam"/>
</dbReference>
<evidence type="ECO:0000313" key="1">
    <source>
        <dbReference type="Proteomes" id="UP000228380"/>
    </source>
</evidence>
<reference evidence="1" key="1">
    <citation type="journal article" date="2019" name="Nat. Commun.">
        <title>Genome-wide association mapping of date palm fruit traits.</title>
        <authorList>
            <person name="Hazzouri K.M."/>
            <person name="Gros-Balthazard M."/>
            <person name="Flowers J.M."/>
            <person name="Copetti D."/>
            <person name="Lemansour A."/>
            <person name="Lebrun M."/>
            <person name="Masmoudi K."/>
            <person name="Ferrand S."/>
            <person name="Dhar M.I."/>
            <person name="Fresquez Z.A."/>
            <person name="Rosas U."/>
            <person name="Zhang J."/>
            <person name="Talag J."/>
            <person name="Lee S."/>
            <person name="Kudrna D."/>
            <person name="Powell R.F."/>
            <person name="Leitch I.J."/>
            <person name="Krueger R.R."/>
            <person name="Wing R.A."/>
            <person name="Amiri K.M.A."/>
            <person name="Purugganan M.D."/>
        </authorList>
    </citation>
    <scope>NUCLEOTIDE SEQUENCE [LARGE SCALE GENOMIC DNA]</scope>
    <source>
        <strain evidence="1">cv. Khalas</strain>
    </source>
</reference>
<dbReference type="AlphaFoldDB" id="A0A8B9AIV4"/>
<protein>
    <submittedName>
        <fullName evidence="2">Uncharacterized protein LOC103703145 isoform X2</fullName>
    </submittedName>
</protein>
<reference evidence="2" key="2">
    <citation type="submission" date="2025-08" db="UniProtKB">
        <authorList>
            <consortium name="RefSeq"/>
        </authorList>
    </citation>
    <scope>IDENTIFICATION</scope>
    <source>
        <tissue evidence="2">Young leaves</tissue>
    </source>
</reference>
<gene>
    <name evidence="2" type="primary">LOC103703145</name>
</gene>
<dbReference type="Proteomes" id="UP000228380">
    <property type="component" value="Chromosome 10"/>
</dbReference>
<dbReference type="GeneID" id="103703145"/>
<name>A0A8B9AIV4_PHODC</name>
<proteinExistence type="predicted"/>
<sequence length="158" mass="18126">MLSVVLAPYMMDQISSHNQSFLIYSMMFDLFCMHTRMDMHASKTTCWYTLIYPSGPLQACYTLVIVNRWKVDKPVHEGAVPAYLLDRDITTCAKVLSNTIKQKRKEKAGKWEVPLPKVRPVAEDEMFKVARSGKHKRKYAQVTNDPENDGCINVVLLV</sequence>